<name>A0ABS9T815_9PSEU</name>
<dbReference type="Gene3D" id="3.30.1540.10">
    <property type="entry name" value="formyl-coa transferase, domain 3"/>
    <property type="match status" value="1"/>
</dbReference>
<dbReference type="Pfam" id="PF02515">
    <property type="entry name" value="CoA_transf_3"/>
    <property type="match status" value="1"/>
</dbReference>
<dbReference type="EMBL" id="JAKXMK010000003">
    <property type="protein sequence ID" value="MCH6164684.1"/>
    <property type="molecule type" value="Genomic_DNA"/>
</dbReference>
<comment type="caution">
    <text evidence="2">The sequence shown here is derived from an EMBL/GenBank/DDBJ whole genome shotgun (WGS) entry which is preliminary data.</text>
</comment>
<dbReference type="InterPro" id="IPR050483">
    <property type="entry name" value="CoA-transferase_III_domain"/>
</dbReference>
<dbReference type="Gene3D" id="3.40.50.10540">
    <property type="entry name" value="Crotonobetainyl-coa:carnitine coa-transferase, domain 1"/>
    <property type="match status" value="1"/>
</dbReference>
<keyword evidence="3" id="KW-1185">Reference proteome</keyword>
<accession>A0ABS9T815</accession>
<gene>
    <name evidence="2" type="ORF">MMF94_03215</name>
</gene>
<protein>
    <submittedName>
        <fullName evidence="2">CoA transferase</fullName>
    </submittedName>
</protein>
<dbReference type="PANTHER" id="PTHR48207:SF3">
    <property type="entry name" value="SUCCINATE--HYDROXYMETHYLGLUTARATE COA-TRANSFERASE"/>
    <property type="match status" value="1"/>
</dbReference>
<dbReference type="InterPro" id="IPR003673">
    <property type="entry name" value="CoA-Trfase_fam_III"/>
</dbReference>
<proteinExistence type="predicted"/>
<dbReference type="InterPro" id="IPR023606">
    <property type="entry name" value="CoA-Trfase_III_dom_1_sf"/>
</dbReference>
<dbReference type="InterPro" id="IPR044855">
    <property type="entry name" value="CoA-Trfase_III_dom3_sf"/>
</dbReference>
<evidence type="ECO:0000256" key="1">
    <source>
        <dbReference type="ARBA" id="ARBA00022679"/>
    </source>
</evidence>
<dbReference type="Proteomes" id="UP001299970">
    <property type="component" value="Unassembled WGS sequence"/>
</dbReference>
<dbReference type="GO" id="GO:0016740">
    <property type="term" value="F:transferase activity"/>
    <property type="evidence" value="ECO:0007669"/>
    <property type="project" value="UniProtKB-KW"/>
</dbReference>
<dbReference type="PANTHER" id="PTHR48207">
    <property type="entry name" value="SUCCINATE--HYDROXYMETHYLGLUTARATE COA-TRANSFERASE"/>
    <property type="match status" value="1"/>
</dbReference>
<evidence type="ECO:0000313" key="2">
    <source>
        <dbReference type="EMBL" id="MCH6164684.1"/>
    </source>
</evidence>
<evidence type="ECO:0000313" key="3">
    <source>
        <dbReference type="Proteomes" id="UP001299970"/>
    </source>
</evidence>
<sequence>MLDEDHPATGPLAGVVVADFSRILAGPYATMLLADLGATVIKVEGPGTGDDTRTWVPPRSADGTATYYLAINRGKRSIVLDLADPADIDVAQRLAARADVMIENFKPGGLARFGLDHETVAAGNPRIIYCSISGFGTAAGAALPGYDLLVQATSGLMSLTGAADGPPYRAGVAVFDVITGLHAAVAILAALQHRERTGEGQKLETNLLSAALSGLVNQTSAVLTGDVVPGRLGNAHLSLFPYEPLPTGDGELIVIAANDGQFRRLAIAIGAPELLEDPRFGSMGERNAHRDELRPLLLARLATKSAQEWFDILAPAGVPCGPINTIDDGLALAERLGLDPVVAPGGVPSVRNPVTYSATPPSYRLPPPALGEHGAEIRDWLLGDS</sequence>
<dbReference type="SUPFAM" id="SSF89796">
    <property type="entry name" value="CoA-transferase family III (CaiB/BaiF)"/>
    <property type="match status" value="1"/>
</dbReference>
<keyword evidence="1 2" id="KW-0808">Transferase</keyword>
<organism evidence="2 3">
    <name type="scientific">Pseudonocardia alaniniphila</name>
    <dbReference type="NCBI Taxonomy" id="75291"/>
    <lineage>
        <taxon>Bacteria</taxon>
        <taxon>Bacillati</taxon>
        <taxon>Actinomycetota</taxon>
        <taxon>Actinomycetes</taxon>
        <taxon>Pseudonocardiales</taxon>
        <taxon>Pseudonocardiaceae</taxon>
        <taxon>Pseudonocardia</taxon>
    </lineage>
</organism>
<reference evidence="2 3" key="1">
    <citation type="submission" date="2022-03" db="EMBL/GenBank/DDBJ databases">
        <title>Pseudonocardia alaer sp. nov., a novel actinomycete isolated from reed forest soil.</title>
        <authorList>
            <person name="Wang L."/>
        </authorList>
    </citation>
    <scope>NUCLEOTIDE SEQUENCE [LARGE SCALE GENOMIC DNA]</scope>
    <source>
        <strain evidence="2 3">Y-16303</strain>
    </source>
</reference>
<dbReference type="RefSeq" id="WP_241034717.1">
    <property type="nucleotide sequence ID" value="NZ_BAAAJF010000009.1"/>
</dbReference>